<dbReference type="GO" id="GO:0005740">
    <property type="term" value="C:mitochondrial envelope"/>
    <property type="evidence" value="ECO:0007669"/>
    <property type="project" value="InterPro"/>
</dbReference>
<dbReference type="OMA" id="ASHYEYT"/>
<evidence type="ECO:0000256" key="2">
    <source>
        <dbReference type="ARBA" id="ARBA00022833"/>
    </source>
</evidence>
<dbReference type="PROSITE" id="PS51359">
    <property type="entry name" value="COX5B_2"/>
    <property type="match status" value="1"/>
</dbReference>
<dbReference type="OrthoDB" id="309842at2759"/>
<sequence length="576" mass="67194">MLSKVIKYSFSGVNPSPKGGFNLMAGINRLKESLKAPVKHIKRNIEPSGINYSNMTNTTEEAFDEVSHEWQALVTSNPFDVQVFNYLENVQTSNFGTVDNPLVIFTSEVPFRYVGCTGQMNEDDYEGHELLFFMLREGPLQRCPSCGQVFKLVRLRNEYSPEMDYYLSNFHPYESIEMGESDTTIMMSPFKYASHYEYTQFEVPSNNVYSMVNPDEHDRLLMDPSYRLERTKALEEKLKVYLYSLQAVDKKFQENYGPIGQLPMNKVDYETLIDVEKAIDKMDRLFRKVAKFQNRKMIDQENHERREQRMLQKQQERWESNYTLYLNGRTEEEQQYLDYFQTDIENYPEDEAIEEILDQQAILSRGDYDLSRFDFQEGYTRNPEDDQSSLVEKLTFRFKYRQAQDSLETYIQRQNRLIERQVQRFNNGNFGGLVEAYSSALSENKPEAALLETQLLDFLSNESIQQIKDYFEDDSSVDLSLLNNLSHREKVLVAGNFENHAVPNFNRGQAIQIPKRAQDIRLGFWSNFFQDIQDISTIVPKATTLANNAAVSHSLPVTEQEINKVEQQLKIQGGQQ</sequence>
<dbReference type="InterPro" id="IPR036972">
    <property type="entry name" value="Cyt_c_oxidase_su5b_sf"/>
</dbReference>
<name>A0A0V0QRU9_PSEPJ</name>
<accession>A0A0V0QRU9</accession>
<dbReference type="PANTHER" id="PTHR10122">
    <property type="entry name" value="CYTOCHROME C OXIDASE SUBUNIT 5B, MITOCHONDRIAL"/>
    <property type="match status" value="1"/>
</dbReference>
<proteinExistence type="predicted"/>
<protein>
    <recommendedName>
        <fullName evidence="5">Cytochrome c oxidase, subunit Vb</fullName>
    </recommendedName>
</protein>
<evidence type="ECO:0000256" key="1">
    <source>
        <dbReference type="ARBA" id="ARBA00022723"/>
    </source>
</evidence>
<evidence type="ECO:0000313" key="4">
    <source>
        <dbReference type="Proteomes" id="UP000054937"/>
    </source>
</evidence>
<keyword evidence="4" id="KW-1185">Reference proteome</keyword>
<dbReference type="AlphaFoldDB" id="A0A0V0QRU9"/>
<keyword evidence="1" id="KW-0479">Metal-binding</keyword>
<dbReference type="Pfam" id="PF01215">
    <property type="entry name" value="COX5B"/>
    <property type="match status" value="1"/>
</dbReference>
<dbReference type="Proteomes" id="UP000054937">
    <property type="component" value="Unassembled WGS sequence"/>
</dbReference>
<evidence type="ECO:0008006" key="5">
    <source>
        <dbReference type="Google" id="ProtNLM"/>
    </source>
</evidence>
<dbReference type="PANTHER" id="PTHR10122:SF0">
    <property type="entry name" value="CYTOCHROME C OXIDASE SUBUNIT 5B, ISOFORM A-RELATED"/>
    <property type="match status" value="1"/>
</dbReference>
<evidence type="ECO:0000313" key="3">
    <source>
        <dbReference type="EMBL" id="KRX05011.1"/>
    </source>
</evidence>
<dbReference type="EMBL" id="LDAU01000110">
    <property type="protein sequence ID" value="KRX05011.1"/>
    <property type="molecule type" value="Genomic_DNA"/>
</dbReference>
<dbReference type="InterPro" id="IPR002124">
    <property type="entry name" value="Cyt_c_oxidase_su5b"/>
</dbReference>
<comment type="caution">
    <text evidence="3">The sequence shown here is derived from an EMBL/GenBank/DDBJ whole genome shotgun (WGS) entry which is preliminary data.</text>
</comment>
<gene>
    <name evidence="3" type="ORF">PPERSA_06645</name>
</gene>
<dbReference type="PROSITE" id="PS00848">
    <property type="entry name" value="COX5B_1"/>
    <property type="match status" value="1"/>
</dbReference>
<dbReference type="SUPFAM" id="SSF57802">
    <property type="entry name" value="Rubredoxin-like"/>
    <property type="match status" value="1"/>
</dbReference>
<keyword evidence="2" id="KW-0862">Zinc</keyword>
<dbReference type="Gene3D" id="2.60.11.10">
    <property type="entry name" value="Cytochrome c oxidase, subunit Vb"/>
    <property type="match status" value="1"/>
</dbReference>
<reference evidence="3 4" key="1">
    <citation type="journal article" date="2015" name="Sci. Rep.">
        <title>Genome of the facultative scuticociliatosis pathogen Pseudocohnilembus persalinus provides insight into its virulence through horizontal gene transfer.</title>
        <authorList>
            <person name="Xiong J."/>
            <person name="Wang G."/>
            <person name="Cheng J."/>
            <person name="Tian M."/>
            <person name="Pan X."/>
            <person name="Warren A."/>
            <person name="Jiang C."/>
            <person name="Yuan D."/>
            <person name="Miao W."/>
        </authorList>
    </citation>
    <scope>NUCLEOTIDE SEQUENCE [LARGE SCALE GENOMIC DNA]</scope>
    <source>
        <strain evidence="3">36N120E</strain>
    </source>
</reference>
<dbReference type="GO" id="GO:0046872">
    <property type="term" value="F:metal ion binding"/>
    <property type="evidence" value="ECO:0007669"/>
    <property type="project" value="UniProtKB-KW"/>
</dbReference>
<dbReference type="GO" id="GO:0006123">
    <property type="term" value="P:mitochondrial electron transport, cytochrome c to oxygen"/>
    <property type="evidence" value="ECO:0007669"/>
    <property type="project" value="InterPro"/>
</dbReference>
<organism evidence="3 4">
    <name type="scientific">Pseudocohnilembus persalinus</name>
    <name type="common">Ciliate</name>
    <dbReference type="NCBI Taxonomy" id="266149"/>
    <lineage>
        <taxon>Eukaryota</taxon>
        <taxon>Sar</taxon>
        <taxon>Alveolata</taxon>
        <taxon>Ciliophora</taxon>
        <taxon>Intramacronucleata</taxon>
        <taxon>Oligohymenophorea</taxon>
        <taxon>Scuticociliatia</taxon>
        <taxon>Philasterida</taxon>
        <taxon>Pseudocohnilembidae</taxon>
        <taxon>Pseudocohnilembus</taxon>
    </lineage>
</organism>
<dbReference type="GO" id="GO:0045277">
    <property type="term" value="C:respiratory chain complex IV"/>
    <property type="evidence" value="ECO:0007669"/>
    <property type="project" value="InterPro"/>
</dbReference>
<dbReference type="InParanoid" id="A0A0V0QRU9"/>